<keyword evidence="2" id="KW-1185">Reference proteome</keyword>
<name>A0ABY5DHL7_9ACTN</name>
<dbReference type="RefSeq" id="WP_254422181.1">
    <property type="nucleotide sequence ID" value="NZ_BAAAJB010000044.1"/>
</dbReference>
<evidence type="ECO:0000313" key="1">
    <source>
        <dbReference type="EMBL" id="USY23527.1"/>
    </source>
</evidence>
<protein>
    <submittedName>
        <fullName evidence="1">Uncharacterized protein</fullName>
    </submittedName>
</protein>
<dbReference type="EMBL" id="CP099837">
    <property type="protein sequence ID" value="USY23527.1"/>
    <property type="molecule type" value="Genomic_DNA"/>
</dbReference>
<reference evidence="1" key="1">
    <citation type="submission" date="2022-06" db="EMBL/GenBank/DDBJ databases">
        <authorList>
            <person name="Ping M."/>
        </authorList>
    </citation>
    <scope>NUCLEOTIDE SEQUENCE</scope>
    <source>
        <strain evidence="1">JCM11759T</strain>
    </source>
</reference>
<gene>
    <name evidence="1" type="ORF">NE857_05405</name>
</gene>
<sequence length="135" mass="14696">MALWAPEALRAQSSLGILASLGARATLGTLPALGGLRELAGRREALRGLRRLRAARSGVRRELRSGGARAGNPWPTGRTGRAERLLRARCGRLALRLGGRPEQVRTFAALRLERSSVWAVLRRVRMGADGSLRRL</sequence>
<dbReference type="Proteomes" id="UP001055940">
    <property type="component" value="Chromosome"/>
</dbReference>
<proteinExistence type="predicted"/>
<organism evidence="1 2">
    <name type="scientific">Nocardiopsis exhalans</name>
    <dbReference type="NCBI Taxonomy" id="163604"/>
    <lineage>
        <taxon>Bacteria</taxon>
        <taxon>Bacillati</taxon>
        <taxon>Actinomycetota</taxon>
        <taxon>Actinomycetes</taxon>
        <taxon>Streptosporangiales</taxon>
        <taxon>Nocardiopsidaceae</taxon>
        <taxon>Nocardiopsis</taxon>
    </lineage>
</organism>
<accession>A0ABY5DHL7</accession>
<evidence type="ECO:0000313" key="2">
    <source>
        <dbReference type="Proteomes" id="UP001055940"/>
    </source>
</evidence>